<dbReference type="InterPro" id="IPR016050">
    <property type="entry name" value="Proteasome_bsu_CS"/>
</dbReference>
<comment type="caution">
    <text evidence="12">The sequence shown here is derived from an EMBL/GenBank/DDBJ whole genome shotgun (WGS) entry which is preliminary data.</text>
</comment>
<evidence type="ECO:0000256" key="10">
    <source>
        <dbReference type="RuleBase" id="RU004203"/>
    </source>
</evidence>
<evidence type="ECO:0000256" key="5">
    <source>
        <dbReference type="ARBA" id="ARBA00022801"/>
    </source>
</evidence>
<dbReference type="Proteomes" id="UP000192257">
    <property type="component" value="Unassembled WGS sequence"/>
</dbReference>
<dbReference type="InterPro" id="IPR029055">
    <property type="entry name" value="Ntn_hydrolases_N"/>
</dbReference>
<dbReference type="PANTHER" id="PTHR32194:SF3">
    <property type="entry name" value="PROTEASOME SUBUNIT BETA"/>
    <property type="match status" value="1"/>
</dbReference>
<dbReference type="PANTHER" id="PTHR32194">
    <property type="entry name" value="METALLOPROTEASE TLDD"/>
    <property type="match status" value="1"/>
</dbReference>
<proteinExistence type="inferred from homology"/>
<dbReference type="PROSITE" id="PS00854">
    <property type="entry name" value="PROTEASOME_BETA_1"/>
    <property type="match status" value="1"/>
</dbReference>
<organism evidence="12 13">
    <name type="scientific">Trypanosoma theileri</name>
    <dbReference type="NCBI Taxonomy" id="67003"/>
    <lineage>
        <taxon>Eukaryota</taxon>
        <taxon>Discoba</taxon>
        <taxon>Euglenozoa</taxon>
        <taxon>Kinetoplastea</taxon>
        <taxon>Metakinetoplastina</taxon>
        <taxon>Trypanosomatida</taxon>
        <taxon>Trypanosomatidae</taxon>
        <taxon>Trypanosoma</taxon>
    </lineage>
</organism>
<evidence type="ECO:0000313" key="12">
    <source>
        <dbReference type="EMBL" id="ORC93017.1"/>
    </source>
</evidence>
<reference evidence="12 13" key="1">
    <citation type="submission" date="2017-03" db="EMBL/GenBank/DDBJ databases">
        <title>An alternative strategy for trypanosome survival in the mammalian bloodstream revealed through genome and transcriptome analysis of the ubiquitous bovine parasite Trypanosoma (Megatrypanum) theileri.</title>
        <authorList>
            <person name="Kelly S."/>
            <person name="Ivens A."/>
            <person name="Mott A."/>
            <person name="O'Neill E."/>
            <person name="Emms D."/>
            <person name="Macleod O."/>
            <person name="Voorheis P."/>
            <person name="Matthews J."/>
            <person name="Matthews K."/>
            <person name="Carrington M."/>
        </authorList>
    </citation>
    <scope>NUCLEOTIDE SEQUENCE [LARGE SCALE GENOMIC DNA]</scope>
    <source>
        <strain evidence="12">Edinburgh</strain>
    </source>
</reference>
<keyword evidence="2 10" id="KW-0963">Cytoplasm</keyword>
<evidence type="ECO:0000256" key="6">
    <source>
        <dbReference type="ARBA" id="ARBA00022942"/>
    </source>
</evidence>
<dbReference type="GO" id="GO:0051603">
    <property type="term" value="P:proteolysis involved in protein catabolic process"/>
    <property type="evidence" value="ECO:0007669"/>
    <property type="project" value="InterPro"/>
</dbReference>
<dbReference type="OrthoDB" id="37597at2759"/>
<feature type="region of interest" description="Disordered" evidence="11">
    <location>
        <begin position="53"/>
        <end position="80"/>
    </location>
</feature>
<name>A0A1X0P7U3_9TRYP</name>
<evidence type="ECO:0000256" key="7">
    <source>
        <dbReference type="ARBA" id="ARBA00023145"/>
    </source>
</evidence>
<dbReference type="GO" id="GO:0004298">
    <property type="term" value="F:threonine-type endopeptidase activity"/>
    <property type="evidence" value="ECO:0007669"/>
    <property type="project" value="UniProtKB-KW"/>
</dbReference>
<comment type="subunit">
    <text evidence="10">Component of the proteasome complex.</text>
</comment>
<evidence type="ECO:0000256" key="8">
    <source>
        <dbReference type="ARBA" id="ARBA00023242"/>
    </source>
</evidence>
<protein>
    <recommendedName>
        <fullName evidence="10">Proteasome subunit beta</fullName>
    </recommendedName>
</protein>
<evidence type="ECO:0000256" key="1">
    <source>
        <dbReference type="ARBA" id="ARBA00001198"/>
    </source>
</evidence>
<gene>
    <name evidence="12" type="ORF">TM35_000023430</name>
</gene>
<comment type="similarity">
    <text evidence="10">Belongs to the peptidase T1B family.</text>
</comment>
<comment type="function">
    <text evidence="10">Component of the proteasome, a multicatalytic proteinase complex which is characterized by its ability to cleave peptides with Arg, Phe, Tyr, Leu, and Glu adjacent to the leaving group at neutral or slightly basic pH. The proteasome has an ATP-dependent proteolytic activity.</text>
</comment>
<dbReference type="RefSeq" id="XP_028887083.1">
    <property type="nucleotide sequence ID" value="XM_029021661.1"/>
</dbReference>
<dbReference type="STRING" id="67003.A0A1X0P7U3"/>
<evidence type="ECO:0000256" key="2">
    <source>
        <dbReference type="ARBA" id="ARBA00022490"/>
    </source>
</evidence>
<accession>A0A1X0P7U3</accession>
<dbReference type="PRINTS" id="PR00141">
    <property type="entry name" value="PROTEASOME"/>
</dbReference>
<keyword evidence="8 10" id="KW-0539">Nucleus</keyword>
<dbReference type="CDD" id="cd03761">
    <property type="entry name" value="proteasome_beta_type_5"/>
    <property type="match status" value="1"/>
</dbReference>
<sequence>MFVDFESVLRSDFSLDDCPRIGPFTWHNVSGVDNDDDGEEDALTLSSYSSFGPRATRHSDMSVFPSTGEKLTEDPLSTSNGLQSDTRVWKLMKSCPVPRSVPEINMKKGTTTLGFHFDGGIIIAVDSRASSGQYIASQTVMKVLEINDYLLGTLAGGAADCQYWERVLGMECRLWELRNNSRISVAAASKILANITYSYRNYGLSMGTMVAGWDQFGPSLYYVDDKGTRVKHNLFSVGSGSIYAYGVLDQGYRNDLTVEEACDLARRSIFHATYRDGASGGIVTVYHVHKGGWTQISRDDQTKLFDRYYPQ</sequence>
<dbReference type="GeneID" id="39981441"/>
<evidence type="ECO:0000256" key="3">
    <source>
        <dbReference type="ARBA" id="ARBA00022670"/>
    </source>
</evidence>
<evidence type="ECO:0000256" key="4">
    <source>
        <dbReference type="ARBA" id="ARBA00022698"/>
    </source>
</evidence>
<dbReference type="FunFam" id="3.60.20.10:FF:000034">
    <property type="entry name" value="Proteasome subunit beta"/>
    <property type="match status" value="1"/>
</dbReference>
<evidence type="ECO:0000313" key="13">
    <source>
        <dbReference type="Proteomes" id="UP000192257"/>
    </source>
</evidence>
<keyword evidence="3" id="KW-0645">Protease</keyword>
<dbReference type="AlphaFoldDB" id="A0A1X0P7U3"/>
<dbReference type="VEuPathDB" id="TriTrypDB:TM35_000023430"/>
<evidence type="ECO:0000256" key="9">
    <source>
        <dbReference type="PIRSR" id="PIRSR600243-1"/>
    </source>
</evidence>
<evidence type="ECO:0000256" key="11">
    <source>
        <dbReference type="SAM" id="MobiDB-lite"/>
    </source>
</evidence>
<keyword evidence="6 10" id="KW-0647">Proteasome</keyword>
<dbReference type="GO" id="GO:0005839">
    <property type="term" value="C:proteasome core complex"/>
    <property type="evidence" value="ECO:0007669"/>
    <property type="project" value="InterPro"/>
</dbReference>
<comment type="catalytic activity">
    <reaction evidence="1">
        <text>Cleavage of peptide bonds with very broad specificity.</text>
        <dbReference type="EC" id="3.4.25.1"/>
    </reaction>
</comment>
<dbReference type="Pfam" id="PF00227">
    <property type="entry name" value="Proteasome"/>
    <property type="match status" value="1"/>
</dbReference>
<dbReference type="Gene3D" id="3.60.20.10">
    <property type="entry name" value="Glutamine Phosphoribosylpyrophosphate, subunit 1, domain 1"/>
    <property type="match status" value="1"/>
</dbReference>
<feature type="active site" description="Nucleophile" evidence="9">
    <location>
        <position position="110"/>
    </location>
</feature>
<keyword evidence="4" id="KW-0888">Threonine protease</keyword>
<dbReference type="EMBL" id="NBCO01000002">
    <property type="protein sequence ID" value="ORC93017.1"/>
    <property type="molecule type" value="Genomic_DNA"/>
</dbReference>
<dbReference type="SUPFAM" id="SSF56235">
    <property type="entry name" value="N-terminal nucleophile aminohydrolases (Ntn hydrolases)"/>
    <property type="match status" value="1"/>
</dbReference>
<comment type="subcellular location">
    <subcellularLocation>
        <location evidence="10">Cytoplasm</location>
    </subcellularLocation>
    <subcellularLocation>
        <location evidence="10">Nucleus</location>
    </subcellularLocation>
</comment>
<dbReference type="InterPro" id="IPR023333">
    <property type="entry name" value="Proteasome_suB-type"/>
</dbReference>
<dbReference type="PROSITE" id="PS51476">
    <property type="entry name" value="PROTEASOME_BETA_2"/>
    <property type="match status" value="1"/>
</dbReference>
<dbReference type="GO" id="GO:0005634">
    <property type="term" value="C:nucleus"/>
    <property type="evidence" value="ECO:0007669"/>
    <property type="project" value="UniProtKB-SubCell"/>
</dbReference>
<dbReference type="InterPro" id="IPR000243">
    <property type="entry name" value="Pept_T1A_subB"/>
</dbReference>
<dbReference type="GO" id="GO:0005737">
    <property type="term" value="C:cytoplasm"/>
    <property type="evidence" value="ECO:0007669"/>
    <property type="project" value="UniProtKB-SubCell"/>
</dbReference>
<keyword evidence="7" id="KW-0865">Zymogen</keyword>
<keyword evidence="13" id="KW-1185">Reference proteome</keyword>
<keyword evidence="5" id="KW-0378">Hydrolase</keyword>
<dbReference type="InterPro" id="IPR001353">
    <property type="entry name" value="Proteasome_sua/b"/>
</dbReference>